<feature type="compositionally biased region" description="Polar residues" evidence="1">
    <location>
        <begin position="37"/>
        <end position="54"/>
    </location>
</feature>
<feature type="compositionally biased region" description="Polar residues" evidence="1">
    <location>
        <begin position="125"/>
        <end position="143"/>
    </location>
</feature>
<accession>A0AAJ0BD97</accession>
<reference evidence="2" key="1">
    <citation type="submission" date="2023-06" db="EMBL/GenBank/DDBJ databases">
        <title>Genome-scale phylogeny and comparative genomics of the fungal order Sordariales.</title>
        <authorList>
            <consortium name="Lawrence Berkeley National Laboratory"/>
            <person name="Hensen N."/>
            <person name="Bonometti L."/>
            <person name="Westerberg I."/>
            <person name="Brannstrom I.O."/>
            <person name="Guillou S."/>
            <person name="Cros-Aarteil S."/>
            <person name="Calhoun S."/>
            <person name="Haridas S."/>
            <person name="Kuo A."/>
            <person name="Mondo S."/>
            <person name="Pangilinan J."/>
            <person name="Riley R."/>
            <person name="Labutti K."/>
            <person name="Andreopoulos B."/>
            <person name="Lipzen A."/>
            <person name="Chen C."/>
            <person name="Yanf M."/>
            <person name="Daum C."/>
            <person name="Ng V."/>
            <person name="Clum A."/>
            <person name="Steindorff A."/>
            <person name="Ohm R."/>
            <person name="Martin F."/>
            <person name="Silar P."/>
            <person name="Natvig D."/>
            <person name="Lalanne C."/>
            <person name="Gautier V."/>
            <person name="Ament-Velasquez S.L."/>
            <person name="Kruys A."/>
            <person name="Hutchinson M.I."/>
            <person name="Powell A.J."/>
            <person name="Barry K."/>
            <person name="Miller A.N."/>
            <person name="Grigoriev I.V."/>
            <person name="Debuchy R."/>
            <person name="Gladieux P."/>
            <person name="Thoren M.H."/>
            <person name="Johannesson H."/>
        </authorList>
    </citation>
    <scope>NUCLEOTIDE SEQUENCE</scope>
    <source>
        <strain evidence="2">PSN4</strain>
    </source>
</reference>
<evidence type="ECO:0000256" key="1">
    <source>
        <dbReference type="SAM" id="MobiDB-lite"/>
    </source>
</evidence>
<dbReference type="Proteomes" id="UP001239445">
    <property type="component" value="Unassembled WGS sequence"/>
</dbReference>
<name>A0AAJ0BD97_9PEZI</name>
<dbReference type="AlphaFoldDB" id="A0AAJ0BD97"/>
<evidence type="ECO:0000313" key="2">
    <source>
        <dbReference type="EMBL" id="KAK1754657.1"/>
    </source>
</evidence>
<feature type="compositionally biased region" description="Polar residues" evidence="1">
    <location>
        <begin position="64"/>
        <end position="75"/>
    </location>
</feature>
<dbReference type="EMBL" id="MU839835">
    <property type="protein sequence ID" value="KAK1754657.1"/>
    <property type="molecule type" value="Genomic_DNA"/>
</dbReference>
<feature type="compositionally biased region" description="Basic and acidic residues" evidence="1">
    <location>
        <begin position="104"/>
        <end position="118"/>
    </location>
</feature>
<proteinExistence type="predicted"/>
<comment type="caution">
    <text evidence="2">The sequence shown here is derived from an EMBL/GenBank/DDBJ whole genome shotgun (WGS) entry which is preliminary data.</text>
</comment>
<sequence>MMSSTLNANYAGVQQYPAPSNYGNDTMINELSRQIAASNNTRRLSRGTGSQRNGNAMRIAKPGSANNSPRSAGQQSRRRTMIGEGLPRPHLQLVDTNMLPTPRSDFHSELGYEPEKRQARPVSWHPSSQQFQQPTHLQPHGQESQVSYAAPNYNNASHLGSYQQFPPTPAPYSGFASPASAFSPLSLPYSNFNSQPYYSPTNQGVALQQPQQPMPALAYQQSPGHLSVGAVSPCDISYLPEPRVTTTSVSSLDWDSFATHGFDKYAAPPTPEDFVAHGQTNKAAAMETMPKVAADDEAIPYEPRDEDDSDGEILYGMGLYDAPEKDTKLDFHRSTVFSLLGGSFPEPTGKGLKLEDAWEPPASDDEEEEEDAEGEERDDDDE</sequence>
<feature type="region of interest" description="Disordered" evidence="1">
    <location>
        <begin position="37"/>
        <end position="143"/>
    </location>
</feature>
<keyword evidence="3" id="KW-1185">Reference proteome</keyword>
<gene>
    <name evidence="2" type="ORF">QBC47DRAFT_223212</name>
</gene>
<feature type="region of interest" description="Disordered" evidence="1">
    <location>
        <begin position="340"/>
        <end position="382"/>
    </location>
</feature>
<protein>
    <submittedName>
        <fullName evidence="2">Uncharacterized protein</fullName>
    </submittedName>
</protein>
<evidence type="ECO:0000313" key="3">
    <source>
        <dbReference type="Proteomes" id="UP001239445"/>
    </source>
</evidence>
<organism evidence="2 3">
    <name type="scientific">Echria macrotheca</name>
    <dbReference type="NCBI Taxonomy" id="438768"/>
    <lineage>
        <taxon>Eukaryota</taxon>
        <taxon>Fungi</taxon>
        <taxon>Dikarya</taxon>
        <taxon>Ascomycota</taxon>
        <taxon>Pezizomycotina</taxon>
        <taxon>Sordariomycetes</taxon>
        <taxon>Sordariomycetidae</taxon>
        <taxon>Sordariales</taxon>
        <taxon>Schizotheciaceae</taxon>
        <taxon>Echria</taxon>
    </lineage>
</organism>
<feature type="compositionally biased region" description="Acidic residues" evidence="1">
    <location>
        <begin position="362"/>
        <end position="382"/>
    </location>
</feature>